<evidence type="ECO:0000313" key="4">
    <source>
        <dbReference type="Proteomes" id="UP000265750"/>
    </source>
</evidence>
<dbReference type="InterPro" id="IPR008228">
    <property type="entry name" value="UCP006173"/>
</dbReference>
<evidence type="ECO:0000256" key="1">
    <source>
        <dbReference type="HAMAP-Rule" id="MF_00676"/>
    </source>
</evidence>
<dbReference type="PANTHER" id="PTHR37421">
    <property type="entry name" value="UPF0260 PROTEIN YCGN"/>
    <property type="match status" value="1"/>
</dbReference>
<dbReference type="PANTHER" id="PTHR37421:SF1">
    <property type="entry name" value="UPF0260 PROTEIN YCGN"/>
    <property type="match status" value="1"/>
</dbReference>
<evidence type="ECO:0000313" key="3">
    <source>
        <dbReference type="EMBL" id="RIY01281.1"/>
    </source>
</evidence>
<dbReference type="OrthoDB" id="9786855at2"/>
<evidence type="ECO:0000256" key="2">
    <source>
        <dbReference type="SAM" id="MobiDB-lite"/>
    </source>
</evidence>
<feature type="region of interest" description="Disordered" evidence="2">
    <location>
        <begin position="126"/>
        <end position="166"/>
    </location>
</feature>
<name>A0A3A1WTP2_9HYPH</name>
<accession>A0A3A1WTP2</accession>
<keyword evidence="4" id="KW-1185">Reference proteome</keyword>
<dbReference type="RefSeq" id="WP_119539417.1">
    <property type="nucleotide sequence ID" value="NZ_QYRN01000004.1"/>
</dbReference>
<proteinExistence type="inferred from homology"/>
<dbReference type="HAMAP" id="MF_00676">
    <property type="entry name" value="UPF0260"/>
    <property type="match status" value="1"/>
</dbReference>
<comment type="similarity">
    <text evidence="1">Belongs to the UPF0260 family.</text>
</comment>
<dbReference type="Pfam" id="PF03692">
    <property type="entry name" value="CxxCxxCC"/>
    <property type="match status" value="1"/>
</dbReference>
<dbReference type="InterPro" id="IPR005358">
    <property type="entry name" value="Puta_zinc/iron-chelating_dom"/>
</dbReference>
<comment type="caution">
    <text evidence="3">The sequence shown here is derived from an EMBL/GenBank/DDBJ whole genome shotgun (WGS) entry which is preliminary data.</text>
</comment>
<dbReference type="NCBIfam" id="NF003507">
    <property type="entry name" value="PRK05170.2-5"/>
    <property type="match status" value="1"/>
</dbReference>
<dbReference type="Proteomes" id="UP000265750">
    <property type="component" value="Unassembled WGS sequence"/>
</dbReference>
<sequence length="166" mass="18713">MNETPFWMRKSLDEMSGEEWESLCDGCGRCCLNKLEDWDTGEIVWTNVACHMLDGESCRCADYANRHATVPDCVTLTPDLVRSIAWLPPTCGYRLVAEGRPLYWWHHLVSGDPDTVHEARISVRGRTVSEEGMEPEDYEDHLAAWPGEDPGEGEMPQIGKSSKLGK</sequence>
<organism evidence="3 4">
    <name type="scientific">Aureimonas flava</name>
    <dbReference type="NCBI Taxonomy" id="2320271"/>
    <lineage>
        <taxon>Bacteria</taxon>
        <taxon>Pseudomonadati</taxon>
        <taxon>Pseudomonadota</taxon>
        <taxon>Alphaproteobacteria</taxon>
        <taxon>Hyphomicrobiales</taxon>
        <taxon>Aurantimonadaceae</taxon>
        <taxon>Aureimonas</taxon>
    </lineage>
</organism>
<protein>
    <recommendedName>
        <fullName evidence="1">UPF0260 protein D3218_07885</fullName>
    </recommendedName>
</protein>
<dbReference type="PIRSF" id="PIRSF006173">
    <property type="entry name" value="UCP006173"/>
    <property type="match status" value="1"/>
</dbReference>
<dbReference type="AlphaFoldDB" id="A0A3A1WTP2"/>
<gene>
    <name evidence="3" type="ORF">D3218_07885</name>
</gene>
<reference evidence="4" key="1">
    <citation type="submission" date="2018-09" db="EMBL/GenBank/DDBJ databases">
        <authorList>
            <person name="Tuo L."/>
        </authorList>
    </citation>
    <scope>NUCLEOTIDE SEQUENCE [LARGE SCALE GENOMIC DNA]</scope>
    <source>
        <strain evidence="4">M2BS4Y-1</strain>
    </source>
</reference>
<dbReference type="EMBL" id="QYRN01000004">
    <property type="protein sequence ID" value="RIY01281.1"/>
    <property type="molecule type" value="Genomic_DNA"/>
</dbReference>
<dbReference type="NCBIfam" id="NF003501">
    <property type="entry name" value="PRK05170.1-5"/>
    <property type="match status" value="1"/>
</dbReference>